<protein>
    <submittedName>
        <fullName evidence="2">Unplaced genomic scaffold K443scaffold_164, whole genome shotgun sequence</fullName>
    </submittedName>
</protein>
<sequence length="345" mass="39892">MGTSITSTFPSVPKKCITSIITHDFKAGDLYKLCLPADPKQAEELKAEPYKTPSAVQVPLQVYFAILSSFVSSSDVPLQFFWYLDHLQYLVDEYEWEGVLEYHTFFFNERVREMKYHNRYANWGAPSHVWMSCHPFEPKDPFSPSKIIPTLQLERHKFMRQDGCWGDNYHYPVTPITIVTRQTTGNPLAKDLRFQTHTKHRGIWESFEMKYKSQHYGDLVALHDGKIIESRNPGSHFTLYVEDIAKALSYEGGEYPFLTLTTRREYEEATECARKVRLEAEKLQRRSARVSVFKNLLPHPFNIFAPSNSRVRSASPATLVGEDHYESTSARDKDEVQEDSAQAMT</sequence>
<keyword evidence="3" id="KW-1185">Reference proteome</keyword>
<dbReference type="OrthoDB" id="2774821at2759"/>
<organism evidence="2 3">
    <name type="scientific">Laccaria amethystina LaAM-08-1</name>
    <dbReference type="NCBI Taxonomy" id="1095629"/>
    <lineage>
        <taxon>Eukaryota</taxon>
        <taxon>Fungi</taxon>
        <taxon>Dikarya</taxon>
        <taxon>Basidiomycota</taxon>
        <taxon>Agaricomycotina</taxon>
        <taxon>Agaricomycetes</taxon>
        <taxon>Agaricomycetidae</taxon>
        <taxon>Agaricales</taxon>
        <taxon>Agaricineae</taxon>
        <taxon>Hydnangiaceae</taxon>
        <taxon>Laccaria</taxon>
    </lineage>
</organism>
<reference evidence="2 3" key="1">
    <citation type="submission" date="2014-04" db="EMBL/GenBank/DDBJ databases">
        <authorList>
            <consortium name="DOE Joint Genome Institute"/>
            <person name="Kuo A."/>
            <person name="Kohler A."/>
            <person name="Nagy L.G."/>
            <person name="Floudas D."/>
            <person name="Copeland A."/>
            <person name="Barry K.W."/>
            <person name="Cichocki N."/>
            <person name="Veneault-Fourrey C."/>
            <person name="LaButti K."/>
            <person name="Lindquist E.A."/>
            <person name="Lipzen A."/>
            <person name="Lundell T."/>
            <person name="Morin E."/>
            <person name="Murat C."/>
            <person name="Sun H."/>
            <person name="Tunlid A."/>
            <person name="Henrissat B."/>
            <person name="Grigoriev I.V."/>
            <person name="Hibbett D.S."/>
            <person name="Martin F."/>
            <person name="Nordberg H.P."/>
            <person name="Cantor M.N."/>
            <person name="Hua S.X."/>
        </authorList>
    </citation>
    <scope>NUCLEOTIDE SEQUENCE [LARGE SCALE GENOMIC DNA]</scope>
    <source>
        <strain evidence="2 3">LaAM-08-1</strain>
    </source>
</reference>
<dbReference type="EMBL" id="KN838699">
    <property type="protein sequence ID" value="KIJ97230.1"/>
    <property type="molecule type" value="Genomic_DNA"/>
</dbReference>
<feature type="region of interest" description="Disordered" evidence="1">
    <location>
        <begin position="315"/>
        <end position="345"/>
    </location>
</feature>
<reference evidence="3" key="2">
    <citation type="submission" date="2015-01" db="EMBL/GenBank/DDBJ databases">
        <title>Evolutionary Origins and Diversification of the Mycorrhizal Mutualists.</title>
        <authorList>
            <consortium name="DOE Joint Genome Institute"/>
            <consortium name="Mycorrhizal Genomics Consortium"/>
            <person name="Kohler A."/>
            <person name="Kuo A."/>
            <person name="Nagy L.G."/>
            <person name="Floudas D."/>
            <person name="Copeland A."/>
            <person name="Barry K.W."/>
            <person name="Cichocki N."/>
            <person name="Veneault-Fourrey C."/>
            <person name="LaButti K."/>
            <person name="Lindquist E.A."/>
            <person name="Lipzen A."/>
            <person name="Lundell T."/>
            <person name="Morin E."/>
            <person name="Murat C."/>
            <person name="Riley R."/>
            <person name="Ohm R."/>
            <person name="Sun H."/>
            <person name="Tunlid A."/>
            <person name="Henrissat B."/>
            <person name="Grigoriev I.V."/>
            <person name="Hibbett D.S."/>
            <person name="Martin F."/>
        </authorList>
    </citation>
    <scope>NUCLEOTIDE SEQUENCE [LARGE SCALE GENOMIC DNA]</scope>
    <source>
        <strain evidence="3">LaAM-08-1</strain>
    </source>
</reference>
<evidence type="ECO:0000313" key="2">
    <source>
        <dbReference type="EMBL" id="KIJ97230.1"/>
    </source>
</evidence>
<name>A0A0C9WX33_9AGAR</name>
<proteinExistence type="predicted"/>
<dbReference type="AlphaFoldDB" id="A0A0C9WX33"/>
<accession>A0A0C9WX33</accession>
<dbReference type="Proteomes" id="UP000054477">
    <property type="component" value="Unassembled WGS sequence"/>
</dbReference>
<gene>
    <name evidence="2" type="ORF">K443DRAFT_10068</name>
</gene>
<dbReference type="HOGENOM" id="CLU_829154_0_0_1"/>
<evidence type="ECO:0000256" key="1">
    <source>
        <dbReference type="SAM" id="MobiDB-lite"/>
    </source>
</evidence>
<feature type="compositionally biased region" description="Basic and acidic residues" evidence="1">
    <location>
        <begin position="321"/>
        <end position="334"/>
    </location>
</feature>
<evidence type="ECO:0000313" key="3">
    <source>
        <dbReference type="Proteomes" id="UP000054477"/>
    </source>
</evidence>